<evidence type="ECO:0000313" key="5">
    <source>
        <dbReference type="Proteomes" id="UP000193577"/>
    </source>
</evidence>
<comment type="caution">
    <text evidence="4">The sequence shown here is derived from an EMBL/GenBank/DDBJ whole genome shotgun (WGS) entry which is preliminary data.</text>
</comment>
<reference evidence="4 5" key="1">
    <citation type="submission" date="2017-04" db="EMBL/GenBank/DDBJ databases">
        <title>The new phylogeny of genus Mycobacterium.</title>
        <authorList>
            <person name="Tortoli E."/>
            <person name="Trovato A."/>
            <person name="Cirillo D.M."/>
        </authorList>
    </citation>
    <scope>NUCLEOTIDE SEQUENCE [LARGE SCALE GENOMIC DNA]</scope>
    <source>
        <strain evidence="4 5">KCTC 19819</strain>
    </source>
</reference>
<feature type="transmembrane region" description="Helical" evidence="2">
    <location>
        <begin position="78"/>
        <end position="101"/>
    </location>
</feature>
<gene>
    <name evidence="4" type="ORF">B8W67_00005</name>
</gene>
<dbReference type="Proteomes" id="UP000193577">
    <property type="component" value="Unassembled WGS sequence"/>
</dbReference>
<dbReference type="AlphaFoldDB" id="A0AA91STF1"/>
<dbReference type="SUPFAM" id="SSF52833">
    <property type="entry name" value="Thioredoxin-like"/>
    <property type="match status" value="1"/>
</dbReference>
<keyword evidence="2" id="KW-0812">Transmembrane</keyword>
<dbReference type="EMBL" id="NCXO01000001">
    <property type="protein sequence ID" value="OSC35930.1"/>
    <property type="molecule type" value="Genomic_DNA"/>
</dbReference>
<dbReference type="Pfam" id="PF13462">
    <property type="entry name" value="Thioredoxin_4"/>
    <property type="match status" value="1"/>
</dbReference>
<evidence type="ECO:0000259" key="3">
    <source>
        <dbReference type="Pfam" id="PF13462"/>
    </source>
</evidence>
<dbReference type="InterPro" id="IPR036249">
    <property type="entry name" value="Thioredoxin-like_sf"/>
</dbReference>
<keyword evidence="5" id="KW-1185">Reference proteome</keyword>
<dbReference type="CDD" id="cd02972">
    <property type="entry name" value="DsbA_family"/>
    <property type="match status" value="1"/>
</dbReference>
<accession>A0AA91STF1</accession>
<dbReference type="Gene3D" id="3.40.30.10">
    <property type="entry name" value="Glutaredoxin"/>
    <property type="match status" value="1"/>
</dbReference>
<keyword evidence="2" id="KW-1133">Transmembrane helix</keyword>
<feature type="domain" description="Thioredoxin-like fold" evidence="3">
    <location>
        <begin position="138"/>
        <end position="298"/>
    </location>
</feature>
<sequence length="304" mass="31712">MPCRRVGVDAAAAPRAGFRGFFRVSSVSRCVGHGADRRDHRSTGTVVSEGRGRRTGRRSAPVPPTDPSDPTNPPSRSLAPVVVIVAALVVVIGVIAAFLLLRGTAATPGAHPTASPPTEALHPVRVAADNLQVDPDSGEPKAVVALYEDFLCPGCGHFEQTFGETIDDLIDSGTVAADYYPVAILDSGTRTYSSRAGAAAYCVADESVPAFRRFHALLFDPATQPDEASSDQPDDAQLTRWAHEAGASEAVGECIDTGTYRGAVKDAASAAGLRGTPTVRINGEDYAPRTPAALRAKIAEIVGD</sequence>
<proteinExistence type="predicted"/>
<evidence type="ECO:0000256" key="1">
    <source>
        <dbReference type="SAM" id="MobiDB-lite"/>
    </source>
</evidence>
<organism evidence="4 5">
    <name type="scientific">Mycolicibacillus koreensis</name>
    <dbReference type="NCBI Taxonomy" id="1069220"/>
    <lineage>
        <taxon>Bacteria</taxon>
        <taxon>Bacillati</taxon>
        <taxon>Actinomycetota</taxon>
        <taxon>Actinomycetes</taxon>
        <taxon>Mycobacteriales</taxon>
        <taxon>Mycobacteriaceae</taxon>
        <taxon>Mycolicibacillus</taxon>
    </lineage>
</organism>
<protein>
    <recommendedName>
        <fullName evidence="3">Thioredoxin-like fold domain-containing protein</fullName>
    </recommendedName>
</protein>
<feature type="compositionally biased region" description="Pro residues" evidence="1">
    <location>
        <begin position="61"/>
        <end position="73"/>
    </location>
</feature>
<evidence type="ECO:0000313" key="4">
    <source>
        <dbReference type="EMBL" id="OSC35930.1"/>
    </source>
</evidence>
<name>A0AA91STF1_9MYCO</name>
<feature type="region of interest" description="Disordered" evidence="1">
    <location>
        <begin position="32"/>
        <end position="75"/>
    </location>
</feature>
<dbReference type="InterPro" id="IPR012336">
    <property type="entry name" value="Thioredoxin-like_fold"/>
</dbReference>
<keyword evidence="2" id="KW-0472">Membrane</keyword>
<evidence type="ECO:0000256" key="2">
    <source>
        <dbReference type="SAM" id="Phobius"/>
    </source>
</evidence>